<dbReference type="InterPro" id="IPR020845">
    <property type="entry name" value="AMP-binding_CS"/>
</dbReference>
<evidence type="ECO:0000259" key="1">
    <source>
        <dbReference type="Pfam" id="PF00501"/>
    </source>
</evidence>
<comment type="caution">
    <text evidence="3">The sequence shown here is derived from an EMBL/GenBank/DDBJ whole genome shotgun (WGS) entry which is preliminary data.</text>
</comment>
<dbReference type="OrthoDB" id="9047442at2"/>
<name>A0A545TLW2_9GAMM</name>
<dbReference type="PANTHER" id="PTHR43767">
    <property type="entry name" value="LONG-CHAIN-FATTY-ACID--COA LIGASE"/>
    <property type="match status" value="1"/>
</dbReference>
<dbReference type="SUPFAM" id="SSF56801">
    <property type="entry name" value="Acetyl-CoA synthetase-like"/>
    <property type="match status" value="1"/>
</dbReference>
<dbReference type="InterPro" id="IPR000873">
    <property type="entry name" value="AMP-dep_synth/lig_dom"/>
</dbReference>
<gene>
    <name evidence="3" type="ORF">FKG94_13765</name>
</gene>
<evidence type="ECO:0000313" key="4">
    <source>
        <dbReference type="Proteomes" id="UP000319732"/>
    </source>
</evidence>
<dbReference type="Pfam" id="PF13193">
    <property type="entry name" value="AMP-binding_C"/>
    <property type="match status" value="1"/>
</dbReference>
<dbReference type="AlphaFoldDB" id="A0A545TLW2"/>
<proteinExistence type="predicted"/>
<dbReference type="PANTHER" id="PTHR43767:SF1">
    <property type="entry name" value="NONRIBOSOMAL PEPTIDE SYNTHASE PES1 (EUROFUNG)-RELATED"/>
    <property type="match status" value="1"/>
</dbReference>
<protein>
    <submittedName>
        <fullName evidence="3">Acyl-CoA synthetase</fullName>
    </submittedName>
</protein>
<dbReference type="EMBL" id="VHSG01000013">
    <property type="protein sequence ID" value="TQV78141.1"/>
    <property type="molecule type" value="Genomic_DNA"/>
</dbReference>
<organism evidence="3 4">
    <name type="scientific">Exilibacterium tricleocarpae</name>
    <dbReference type="NCBI Taxonomy" id="2591008"/>
    <lineage>
        <taxon>Bacteria</taxon>
        <taxon>Pseudomonadati</taxon>
        <taxon>Pseudomonadota</taxon>
        <taxon>Gammaproteobacteria</taxon>
        <taxon>Cellvibrionales</taxon>
        <taxon>Cellvibrionaceae</taxon>
        <taxon>Exilibacterium</taxon>
    </lineage>
</organism>
<evidence type="ECO:0000313" key="3">
    <source>
        <dbReference type="EMBL" id="TQV78141.1"/>
    </source>
</evidence>
<dbReference type="InterPro" id="IPR042099">
    <property type="entry name" value="ANL_N_sf"/>
</dbReference>
<dbReference type="Gene3D" id="3.30.300.30">
    <property type="match status" value="1"/>
</dbReference>
<feature type="domain" description="AMP-binding enzyme C-terminal" evidence="2">
    <location>
        <begin position="489"/>
        <end position="564"/>
    </location>
</feature>
<dbReference type="Proteomes" id="UP000319732">
    <property type="component" value="Unassembled WGS sequence"/>
</dbReference>
<dbReference type="InterPro" id="IPR045851">
    <property type="entry name" value="AMP-bd_C_sf"/>
</dbReference>
<sequence length="631" mass="68151">MAQTREVPANGLGSLAELQAYEATPIRERFPWQTSYQLIEQAAQRYGAEPCLKQLLHGGRDEQPLTISYAGLFQRVNQSARLLQDLGVTATSPVAILLPILPQTHFAIWGAQAVGISNPINPLLDAGHIAEILNESKAAHLIAIGPALAPDLWQKVCEVARRCPQLTHILCVNSISASAPEAPPAAELTPALEAIRVVDFDSAIAAQSPAPLPAQQAPGGDRVAAYFHTGGTTGRPKIARLTHHNMAVIVQTYSYLSQHKGRFHIPLGLPMFHIYGTVIMGLGCIYDGRCAVLLTPSGFRNPQVIENFWHHISRFQAPVFAAVPTLLARLLEVPCHDDITCLTDVSSGASPLAPSLKRKFEQRFDVVITEGYGMTETAGLISRCLAELPAPTGSVGLRIPYLTLQVAHLEGNRISHRCAPGETGTVLVKGPGVFAGYLNAADNAGAWVDSKWFNTGDLGYQDQQGYVFLTGRAKDLIIRGGHNIDPQLIEEPLGSHADVLDCVAVAQPDRYAGEVPVAYVTLRAGATADIEELLDHCSARISERAAVPKRIEVLDTIPLTAVGKVFKPPLREKAAHWALAEALEGRVEAADIRVETDKKRGLTATITVPEDQSEAELREQLTGFSVSVLWQ</sequence>
<evidence type="ECO:0000259" key="2">
    <source>
        <dbReference type="Pfam" id="PF13193"/>
    </source>
</evidence>
<feature type="domain" description="AMP-dependent synthetase/ligase" evidence="1">
    <location>
        <begin position="40"/>
        <end position="438"/>
    </location>
</feature>
<dbReference type="InterPro" id="IPR050237">
    <property type="entry name" value="ATP-dep_AMP-bd_enzyme"/>
</dbReference>
<dbReference type="PROSITE" id="PS00455">
    <property type="entry name" value="AMP_BINDING"/>
    <property type="match status" value="1"/>
</dbReference>
<reference evidence="3 4" key="1">
    <citation type="submission" date="2019-06" db="EMBL/GenBank/DDBJ databases">
        <title>Whole genome sequence for Cellvibrionaceae sp. R142.</title>
        <authorList>
            <person name="Wang G."/>
        </authorList>
    </citation>
    <scope>NUCLEOTIDE SEQUENCE [LARGE SCALE GENOMIC DNA]</scope>
    <source>
        <strain evidence="3 4">R142</strain>
    </source>
</reference>
<dbReference type="NCBIfam" id="NF005714">
    <property type="entry name" value="PRK07529.1"/>
    <property type="match status" value="1"/>
</dbReference>
<keyword evidence="4" id="KW-1185">Reference proteome</keyword>
<dbReference type="RefSeq" id="WP_142904920.1">
    <property type="nucleotide sequence ID" value="NZ_ML660094.1"/>
</dbReference>
<dbReference type="Pfam" id="PF00501">
    <property type="entry name" value="AMP-binding"/>
    <property type="match status" value="1"/>
</dbReference>
<dbReference type="GO" id="GO:0016878">
    <property type="term" value="F:acid-thiol ligase activity"/>
    <property type="evidence" value="ECO:0007669"/>
    <property type="project" value="UniProtKB-ARBA"/>
</dbReference>
<accession>A0A545TLW2</accession>
<dbReference type="InterPro" id="IPR025110">
    <property type="entry name" value="AMP-bd_C"/>
</dbReference>
<dbReference type="Gene3D" id="3.40.50.12780">
    <property type="entry name" value="N-terminal domain of ligase-like"/>
    <property type="match status" value="1"/>
</dbReference>